<dbReference type="InterPro" id="IPR001584">
    <property type="entry name" value="Integrase_cat-core"/>
</dbReference>
<protein>
    <submittedName>
        <fullName evidence="2">IS3 family transposase</fullName>
    </submittedName>
</protein>
<dbReference type="GO" id="GO:0003676">
    <property type="term" value="F:nucleic acid binding"/>
    <property type="evidence" value="ECO:0007669"/>
    <property type="project" value="InterPro"/>
</dbReference>
<dbReference type="SUPFAM" id="SSF53098">
    <property type="entry name" value="Ribonuclease H-like"/>
    <property type="match status" value="1"/>
</dbReference>
<evidence type="ECO:0000313" key="2">
    <source>
        <dbReference type="EMBL" id="NNV56157.1"/>
    </source>
</evidence>
<dbReference type="InterPro" id="IPR050900">
    <property type="entry name" value="Transposase_IS3/IS150/IS904"/>
</dbReference>
<proteinExistence type="predicted"/>
<organism evidence="2 3">
    <name type="scientific">Limnovirga soli</name>
    <dbReference type="NCBI Taxonomy" id="2656915"/>
    <lineage>
        <taxon>Bacteria</taxon>
        <taxon>Pseudomonadati</taxon>
        <taxon>Bacteroidota</taxon>
        <taxon>Chitinophagia</taxon>
        <taxon>Chitinophagales</taxon>
        <taxon>Chitinophagaceae</taxon>
        <taxon>Limnovirga</taxon>
    </lineage>
</organism>
<dbReference type="PANTHER" id="PTHR46889">
    <property type="entry name" value="TRANSPOSASE INSF FOR INSERTION SEQUENCE IS3B-RELATED"/>
    <property type="match status" value="1"/>
</dbReference>
<dbReference type="AlphaFoldDB" id="A0A8J8FET5"/>
<comment type="caution">
    <text evidence="2">The sequence shown here is derived from an EMBL/GenBank/DDBJ whole genome shotgun (WGS) entry which is preliminary data.</text>
</comment>
<feature type="domain" description="Integrase catalytic" evidence="1">
    <location>
        <begin position="122"/>
        <end position="283"/>
    </location>
</feature>
<dbReference type="Pfam" id="PF00665">
    <property type="entry name" value="rve"/>
    <property type="match status" value="1"/>
</dbReference>
<reference evidence="2" key="1">
    <citation type="submission" date="2019-10" db="EMBL/GenBank/DDBJ databases">
        <title>Draft genome sequence of Panacibacter sp. KCS-6.</title>
        <authorList>
            <person name="Yim K.J."/>
        </authorList>
    </citation>
    <scope>NUCLEOTIDE SEQUENCE</scope>
    <source>
        <strain evidence="2">KCS-6</strain>
    </source>
</reference>
<evidence type="ECO:0000259" key="1">
    <source>
        <dbReference type="PROSITE" id="PS50994"/>
    </source>
</evidence>
<dbReference type="PANTHER" id="PTHR46889:SF5">
    <property type="entry name" value="INTEGRASE PROTEIN"/>
    <property type="match status" value="1"/>
</dbReference>
<name>A0A8J8FET5_9BACT</name>
<gene>
    <name evidence="2" type="ORF">GD597_11860</name>
</gene>
<dbReference type="EMBL" id="WHPF01000007">
    <property type="protein sequence ID" value="NNV56157.1"/>
    <property type="molecule type" value="Genomic_DNA"/>
</dbReference>
<evidence type="ECO:0000313" key="3">
    <source>
        <dbReference type="Proteomes" id="UP000598971"/>
    </source>
</evidence>
<dbReference type="PROSITE" id="PS50994">
    <property type="entry name" value="INTEGRASE"/>
    <property type="match status" value="1"/>
</dbReference>
<sequence length="316" mass="36708">MHEYGQDQKKPVVVERTCRLLGYSRQAFYQKSHVTQQLFIEAELILQQVHKIRSRHPRVGTRKLHKMLEPFVKEHQIKLGRDALFDLLREFGILVKPLRRNHYSTNSFHRFYKYPNLIKELQPSAPNQLWVSDMTYIEVNGRFMYLSVITDAFSHTIVGWYLSEDYSAQGTVAALKMALAANKNIEGLIHHSDRGAQYCSADYVKILKNKNIKISMTENGDPYENALAERINGILKGEYLLKQYQDNQTAKKAVAKSVVYYNTERLHMSIGLLTPQYVHQTAIKTRNLWKKNKQQKEIKINSKGNNNLINETIISP</sequence>
<dbReference type="NCBIfam" id="NF033516">
    <property type="entry name" value="transpos_IS3"/>
    <property type="match status" value="1"/>
</dbReference>
<dbReference type="InterPro" id="IPR048020">
    <property type="entry name" value="Transpos_IS3"/>
</dbReference>
<keyword evidence="3" id="KW-1185">Reference proteome</keyword>
<accession>A0A8J8FET5</accession>
<dbReference type="GO" id="GO:0015074">
    <property type="term" value="P:DNA integration"/>
    <property type="evidence" value="ECO:0007669"/>
    <property type="project" value="InterPro"/>
</dbReference>
<dbReference type="InterPro" id="IPR036397">
    <property type="entry name" value="RNaseH_sf"/>
</dbReference>
<dbReference type="Gene3D" id="3.30.420.10">
    <property type="entry name" value="Ribonuclease H-like superfamily/Ribonuclease H"/>
    <property type="match status" value="1"/>
</dbReference>
<dbReference type="Proteomes" id="UP000598971">
    <property type="component" value="Unassembled WGS sequence"/>
</dbReference>
<dbReference type="InterPro" id="IPR012337">
    <property type="entry name" value="RNaseH-like_sf"/>
</dbReference>